<evidence type="ECO:0000313" key="2">
    <source>
        <dbReference type="EMBL" id="VDO69559.1"/>
    </source>
</evidence>
<dbReference type="GO" id="GO:0016491">
    <property type="term" value="F:oxidoreductase activity"/>
    <property type="evidence" value="ECO:0007669"/>
    <property type="project" value="UniProtKB-KW"/>
</dbReference>
<protein>
    <submittedName>
        <fullName evidence="4">Malate/L-lactate dehydrogenase</fullName>
    </submittedName>
</protein>
<dbReference type="EMBL" id="UZAH01025735">
    <property type="protein sequence ID" value="VDO69559.1"/>
    <property type="molecule type" value="Genomic_DNA"/>
</dbReference>
<dbReference type="PANTHER" id="PTHR11091">
    <property type="entry name" value="OXIDOREDUCTASE-RELATED"/>
    <property type="match status" value="1"/>
</dbReference>
<dbReference type="SUPFAM" id="SSF89733">
    <property type="entry name" value="L-sulfolactate dehydrogenase-like"/>
    <property type="match status" value="1"/>
</dbReference>
<dbReference type="Pfam" id="PF02615">
    <property type="entry name" value="Ldh_2"/>
    <property type="match status" value="1"/>
</dbReference>
<name>A0A3P7XWF9_HELPZ</name>
<reference evidence="4" key="2">
    <citation type="submission" date="2019-09" db="UniProtKB">
        <authorList>
            <consortium name="WormBaseParasite"/>
        </authorList>
    </citation>
    <scope>IDENTIFICATION</scope>
</reference>
<dbReference type="PANTHER" id="PTHR11091:SF4">
    <property type="entry name" value="MALATE DEHYDROGENASE"/>
    <property type="match status" value="1"/>
</dbReference>
<dbReference type="WBParaSite" id="HPBE_0000675901-mRNA-1">
    <property type="protein sequence ID" value="HPBE_0000675901-mRNA-1"/>
    <property type="gene ID" value="HPBE_0000675901"/>
</dbReference>
<evidence type="ECO:0000256" key="1">
    <source>
        <dbReference type="ARBA" id="ARBA00023002"/>
    </source>
</evidence>
<dbReference type="InterPro" id="IPR036111">
    <property type="entry name" value="Mal/L-sulfo/L-lacto_DH-like_sf"/>
</dbReference>
<dbReference type="InterPro" id="IPR043144">
    <property type="entry name" value="Mal/L-sulf/L-lact_DH-like_ah"/>
</dbReference>
<reference evidence="2 3" key="1">
    <citation type="submission" date="2018-11" db="EMBL/GenBank/DDBJ databases">
        <authorList>
            <consortium name="Pathogen Informatics"/>
        </authorList>
    </citation>
    <scope>NUCLEOTIDE SEQUENCE [LARGE SCALE GENOMIC DNA]</scope>
</reference>
<keyword evidence="1" id="KW-0560">Oxidoreductase</keyword>
<accession>A0A3P7XWF9</accession>
<dbReference type="Proteomes" id="UP000050761">
    <property type="component" value="Unassembled WGS sequence"/>
</dbReference>
<dbReference type="Gene3D" id="3.30.1370.60">
    <property type="entry name" value="Hypothetical oxidoreductase yiak, domain 2"/>
    <property type="match status" value="1"/>
</dbReference>
<evidence type="ECO:0000313" key="4">
    <source>
        <dbReference type="WBParaSite" id="HPBE_0000675901-mRNA-1"/>
    </source>
</evidence>
<sequence length="248" mass="26533">MIIKKTFDESEEIVVSKKELRLFVLNCLEKVGCSPAHAQQLADILICSDYRGHYSHGLNRLHVYVNDLAEKSTASDGEPLVIKQKGATAWVDGCNLLGPVVGNFCMKLAIQKARTHGIGWVVAKNSNHFGIAGWYAESALQQGLVGMAFTNTSPCVFPTNAAEKSLGSNPICLAAPAANGDSFFLDMASTTVAYGKIEVVDRRGGKRIPRCWGADADGNETQDPKEVLNGGGLQPLGGSEATGTFFRS</sequence>
<dbReference type="OrthoDB" id="7881616at2759"/>
<evidence type="ECO:0000313" key="3">
    <source>
        <dbReference type="Proteomes" id="UP000050761"/>
    </source>
</evidence>
<dbReference type="InterPro" id="IPR003767">
    <property type="entry name" value="Malate/L-lactate_DH-like"/>
</dbReference>
<keyword evidence="3" id="KW-1185">Reference proteome</keyword>
<organism evidence="2">
    <name type="scientific">Heligmosomoides polygyrus</name>
    <name type="common">Parasitic roundworm</name>
    <dbReference type="NCBI Taxonomy" id="6339"/>
    <lineage>
        <taxon>Eukaryota</taxon>
        <taxon>Metazoa</taxon>
        <taxon>Ecdysozoa</taxon>
        <taxon>Nematoda</taxon>
        <taxon>Chromadorea</taxon>
        <taxon>Rhabditida</taxon>
        <taxon>Rhabditina</taxon>
        <taxon>Rhabditomorpha</taxon>
        <taxon>Strongyloidea</taxon>
        <taxon>Heligmosomidae</taxon>
        <taxon>Heligmosomoides</taxon>
    </lineage>
</organism>
<gene>
    <name evidence="2" type="ORF">HPBE_LOCUS6760</name>
</gene>
<dbReference type="InterPro" id="IPR043143">
    <property type="entry name" value="Mal/L-sulf/L-lact_DH-like_NADP"/>
</dbReference>
<dbReference type="Gene3D" id="1.10.1530.10">
    <property type="match status" value="1"/>
</dbReference>
<proteinExistence type="predicted"/>
<dbReference type="AlphaFoldDB" id="A0A3P7XWF9"/>